<proteinExistence type="predicted"/>
<feature type="compositionally biased region" description="Basic and acidic residues" evidence="1">
    <location>
        <begin position="1"/>
        <end position="11"/>
    </location>
</feature>
<dbReference type="RefSeq" id="WP_206756991.1">
    <property type="nucleotide sequence ID" value="NZ_JACJTB010000022.1"/>
</dbReference>
<sequence>MGIQEGKKNGHDACGGSSDRLPSYTCTRGLVKVRKDSDRLSRCQYKRV</sequence>
<dbReference type="EMBL" id="JACJTB010000022">
    <property type="protein sequence ID" value="MBD2596061.1"/>
    <property type="molecule type" value="Genomic_DNA"/>
</dbReference>
<protein>
    <submittedName>
        <fullName evidence="2">Uncharacterized protein</fullName>
    </submittedName>
</protein>
<evidence type="ECO:0000313" key="2">
    <source>
        <dbReference type="EMBL" id="MBD2596061.1"/>
    </source>
</evidence>
<gene>
    <name evidence="2" type="ORF">H6G74_17260</name>
</gene>
<name>A0ABR8FXL1_9NOSO</name>
<evidence type="ECO:0000313" key="3">
    <source>
        <dbReference type="Proteomes" id="UP000603457"/>
    </source>
</evidence>
<reference evidence="2 3" key="1">
    <citation type="journal article" date="2020" name="ISME J.">
        <title>Comparative genomics reveals insights into cyanobacterial evolution and habitat adaptation.</title>
        <authorList>
            <person name="Chen M.Y."/>
            <person name="Teng W.K."/>
            <person name="Zhao L."/>
            <person name="Hu C.X."/>
            <person name="Zhou Y.K."/>
            <person name="Han B.P."/>
            <person name="Song L.R."/>
            <person name="Shu W.S."/>
        </authorList>
    </citation>
    <scope>NUCLEOTIDE SEQUENCE [LARGE SCALE GENOMIC DNA]</scope>
    <source>
        <strain evidence="2 3">FACHB-130</strain>
    </source>
</reference>
<dbReference type="Proteomes" id="UP000603457">
    <property type="component" value="Unassembled WGS sequence"/>
</dbReference>
<feature type="region of interest" description="Disordered" evidence="1">
    <location>
        <begin position="1"/>
        <end position="24"/>
    </location>
</feature>
<keyword evidence="3" id="KW-1185">Reference proteome</keyword>
<accession>A0ABR8FXL1</accession>
<comment type="caution">
    <text evidence="2">The sequence shown here is derived from an EMBL/GenBank/DDBJ whole genome shotgun (WGS) entry which is preliminary data.</text>
</comment>
<evidence type="ECO:0000256" key="1">
    <source>
        <dbReference type="SAM" id="MobiDB-lite"/>
    </source>
</evidence>
<organism evidence="2 3">
    <name type="scientific">Nostoc spongiaeforme FACHB-130</name>
    <dbReference type="NCBI Taxonomy" id="1357510"/>
    <lineage>
        <taxon>Bacteria</taxon>
        <taxon>Bacillati</taxon>
        <taxon>Cyanobacteriota</taxon>
        <taxon>Cyanophyceae</taxon>
        <taxon>Nostocales</taxon>
        <taxon>Nostocaceae</taxon>
        <taxon>Nostoc</taxon>
    </lineage>
</organism>